<name>A0A1I8HNJ3_9PLAT</name>
<dbReference type="Proteomes" id="UP000095280">
    <property type="component" value="Unplaced"/>
</dbReference>
<reference evidence="3" key="1">
    <citation type="submission" date="2016-11" db="UniProtKB">
        <authorList>
            <consortium name="WormBaseParasite"/>
        </authorList>
    </citation>
    <scope>IDENTIFICATION</scope>
</reference>
<dbReference type="WBParaSite" id="maker-uti_cns_0007179-snap-gene-0.2-mRNA-1">
    <property type="protein sequence ID" value="maker-uti_cns_0007179-snap-gene-0.2-mRNA-1"/>
    <property type="gene ID" value="maker-uti_cns_0007179-snap-gene-0.2"/>
</dbReference>
<evidence type="ECO:0000313" key="2">
    <source>
        <dbReference type="Proteomes" id="UP000095280"/>
    </source>
</evidence>
<sequence>MCSASRAAPARARAASAAASPASAPASSTATGSATPPTRPAPPAIAACWPSSGQRSRRTDRTAPSTGRRLAGASSLTSRPDSD</sequence>
<feature type="compositionally biased region" description="Polar residues" evidence="1">
    <location>
        <begin position="74"/>
        <end position="83"/>
    </location>
</feature>
<feature type="compositionally biased region" description="Low complexity" evidence="1">
    <location>
        <begin position="1"/>
        <end position="36"/>
    </location>
</feature>
<evidence type="ECO:0000313" key="3">
    <source>
        <dbReference type="WBParaSite" id="maker-uti_cns_0007179-snap-gene-0.2-mRNA-1"/>
    </source>
</evidence>
<protein>
    <submittedName>
        <fullName evidence="3">Secreted protein</fullName>
    </submittedName>
</protein>
<accession>A0A1I8HNJ3</accession>
<organism evidence="2 3">
    <name type="scientific">Macrostomum lignano</name>
    <dbReference type="NCBI Taxonomy" id="282301"/>
    <lineage>
        <taxon>Eukaryota</taxon>
        <taxon>Metazoa</taxon>
        <taxon>Spiralia</taxon>
        <taxon>Lophotrochozoa</taxon>
        <taxon>Platyhelminthes</taxon>
        <taxon>Rhabditophora</taxon>
        <taxon>Macrostomorpha</taxon>
        <taxon>Macrostomida</taxon>
        <taxon>Macrostomidae</taxon>
        <taxon>Macrostomum</taxon>
    </lineage>
</organism>
<proteinExistence type="predicted"/>
<keyword evidence="2" id="KW-1185">Reference proteome</keyword>
<evidence type="ECO:0000256" key="1">
    <source>
        <dbReference type="SAM" id="MobiDB-lite"/>
    </source>
</evidence>
<feature type="region of interest" description="Disordered" evidence="1">
    <location>
        <begin position="1"/>
        <end position="83"/>
    </location>
</feature>
<dbReference type="AlphaFoldDB" id="A0A1I8HNJ3"/>